<keyword evidence="1" id="KW-0732">Signal</keyword>
<comment type="caution">
    <text evidence="2">The sequence shown here is derived from an EMBL/GenBank/DDBJ whole genome shotgun (WGS) entry which is preliminary data.</text>
</comment>
<keyword evidence="3" id="KW-1185">Reference proteome</keyword>
<reference evidence="2" key="1">
    <citation type="submission" date="2018-11" db="EMBL/GenBank/DDBJ databases">
        <authorList>
            <consortium name="Pathogen Informatics"/>
        </authorList>
    </citation>
    <scope>NUCLEOTIDE SEQUENCE</scope>
</reference>
<organism evidence="2 3">
    <name type="scientific">Protopolystoma xenopodis</name>
    <dbReference type="NCBI Taxonomy" id="117903"/>
    <lineage>
        <taxon>Eukaryota</taxon>
        <taxon>Metazoa</taxon>
        <taxon>Spiralia</taxon>
        <taxon>Lophotrochozoa</taxon>
        <taxon>Platyhelminthes</taxon>
        <taxon>Monogenea</taxon>
        <taxon>Polyopisthocotylea</taxon>
        <taxon>Polystomatidea</taxon>
        <taxon>Polystomatidae</taxon>
        <taxon>Protopolystoma</taxon>
    </lineage>
</organism>
<sequence>MLAFNFFKPSWALLCTLHVCMSLLLADAVHQNPQPILLLSRTIQSVSRTLFASGLFNTIWMLPNSMQAAVPSQSHSSPAGPEKVVRVVNQPGCQYKIEFRPNTSAVEEVPPVYPMCVRPRGPIRTTLLQIYFQLWALYKDVLNWICDVKCQRPKKDEKEVSNRPNALGQLEATNMSQNCQFEGRLRMEKSLQEADSGKSRLMLVIQLSNQPGNIVHVPLVLGFPHLGYLVEQNAQVTGVQSTSVNITCHKQAD</sequence>
<protein>
    <submittedName>
        <fullName evidence="2">Uncharacterized protein</fullName>
    </submittedName>
</protein>
<name>A0A3S5B323_9PLAT</name>
<feature type="chain" id="PRO_5018559729" evidence="1">
    <location>
        <begin position="27"/>
        <end position="253"/>
    </location>
</feature>
<proteinExistence type="predicted"/>
<dbReference type="AlphaFoldDB" id="A0A3S5B323"/>
<dbReference type="Proteomes" id="UP000784294">
    <property type="component" value="Unassembled WGS sequence"/>
</dbReference>
<evidence type="ECO:0000313" key="3">
    <source>
        <dbReference type="Proteomes" id="UP000784294"/>
    </source>
</evidence>
<dbReference type="EMBL" id="CAAALY010248968">
    <property type="protein sequence ID" value="VEL35051.1"/>
    <property type="molecule type" value="Genomic_DNA"/>
</dbReference>
<gene>
    <name evidence="2" type="ORF">PXEA_LOCUS28491</name>
</gene>
<feature type="signal peptide" evidence="1">
    <location>
        <begin position="1"/>
        <end position="26"/>
    </location>
</feature>
<evidence type="ECO:0000256" key="1">
    <source>
        <dbReference type="SAM" id="SignalP"/>
    </source>
</evidence>
<evidence type="ECO:0000313" key="2">
    <source>
        <dbReference type="EMBL" id="VEL35051.1"/>
    </source>
</evidence>
<accession>A0A3S5B323</accession>